<gene>
    <name evidence="1" type="ORF">AX660_22265</name>
</gene>
<dbReference type="AlphaFoldDB" id="A0A148KMA7"/>
<sequence>MPSVTIVNKSGNVIEQVEVALPSSNLNLGALRGREENTLHYHIYNKTMVFITTNIKVKVQLCFVGIVAI</sequence>
<name>A0A148KMA7_9ALTE</name>
<reference evidence="2" key="1">
    <citation type="submission" date="2016-02" db="EMBL/GenBank/DDBJ databases">
        <authorList>
            <person name="Schultz-Johansen M."/>
            <person name="Glaring M.A."/>
            <person name="Bech P.K."/>
            <person name="Stougaard P."/>
        </authorList>
    </citation>
    <scope>NUCLEOTIDE SEQUENCE [LARGE SCALE GENOMIC DNA]</scope>
    <source>
        <strain evidence="2">S66</strain>
    </source>
</reference>
<protein>
    <submittedName>
        <fullName evidence="1">Uncharacterized protein</fullName>
    </submittedName>
</protein>
<organism evidence="1 2">
    <name type="scientific">Paraglaciecola hydrolytica</name>
    <dbReference type="NCBI Taxonomy" id="1799789"/>
    <lineage>
        <taxon>Bacteria</taxon>
        <taxon>Pseudomonadati</taxon>
        <taxon>Pseudomonadota</taxon>
        <taxon>Gammaproteobacteria</taxon>
        <taxon>Alteromonadales</taxon>
        <taxon>Alteromonadaceae</taxon>
        <taxon>Paraglaciecola</taxon>
    </lineage>
</organism>
<evidence type="ECO:0000313" key="1">
    <source>
        <dbReference type="EMBL" id="KXI27442.1"/>
    </source>
</evidence>
<dbReference type="EMBL" id="LSNE01000011">
    <property type="protein sequence ID" value="KXI27442.1"/>
    <property type="molecule type" value="Genomic_DNA"/>
</dbReference>
<keyword evidence="2" id="KW-1185">Reference proteome</keyword>
<comment type="caution">
    <text evidence="1">The sequence shown here is derived from an EMBL/GenBank/DDBJ whole genome shotgun (WGS) entry which is preliminary data.</text>
</comment>
<proteinExistence type="predicted"/>
<evidence type="ECO:0000313" key="2">
    <source>
        <dbReference type="Proteomes" id="UP000070299"/>
    </source>
</evidence>
<dbReference type="STRING" id="1799789.AX660_22265"/>
<accession>A0A148KMA7</accession>
<dbReference type="Proteomes" id="UP000070299">
    <property type="component" value="Unassembled WGS sequence"/>
</dbReference>